<dbReference type="STRING" id="320787.CA2015_4138"/>
<feature type="domain" description="Peptidase M28" evidence="7">
    <location>
        <begin position="261"/>
        <end position="458"/>
    </location>
</feature>
<evidence type="ECO:0000256" key="2">
    <source>
        <dbReference type="ARBA" id="ARBA00022670"/>
    </source>
</evidence>
<reference evidence="8 9" key="1">
    <citation type="submission" date="2015-07" db="EMBL/GenBank/DDBJ databases">
        <authorList>
            <person name="Kim K.M."/>
        </authorList>
    </citation>
    <scope>NUCLEOTIDE SEQUENCE [LARGE SCALE GENOMIC DNA]</scope>
    <source>
        <strain evidence="8 9">KCTC 12363</strain>
    </source>
</reference>
<dbReference type="SUPFAM" id="SSF53187">
    <property type="entry name" value="Zn-dependent exopeptidases"/>
    <property type="match status" value="1"/>
</dbReference>
<dbReference type="Gene3D" id="3.50.30.30">
    <property type="match status" value="1"/>
</dbReference>
<dbReference type="SUPFAM" id="SSF52025">
    <property type="entry name" value="PA domain"/>
    <property type="match status" value="1"/>
</dbReference>
<dbReference type="Proteomes" id="UP000036520">
    <property type="component" value="Chromosome"/>
</dbReference>
<dbReference type="InterPro" id="IPR045175">
    <property type="entry name" value="M28_fam"/>
</dbReference>
<evidence type="ECO:0000259" key="7">
    <source>
        <dbReference type="Pfam" id="PF04389"/>
    </source>
</evidence>
<dbReference type="GO" id="GO:0006508">
    <property type="term" value="P:proteolysis"/>
    <property type="evidence" value="ECO:0007669"/>
    <property type="project" value="UniProtKB-KW"/>
</dbReference>
<dbReference type="PANTHER" id="PTHR12147:SF56">
    <property type="entry name" value="AMINOPEPTIDASE YDR415C-RELATED"/>
    <property type="match status" value="1"/>
</dbReference>
<evidence type="ECO:0000256" key="3">
    <source>
        <dbReference type="ARBA" id="ARBA00022723"/>
    </source>
</evidence>
<protein>
    <submittedName>
        <fullName evidence="8">Putative aminopeptidase</fullName>
    </submittedName>
</protein>
<keyword evidence="1 8" id="KW-0031">Aminopeptidase</keyword>
<keyword evidence="6" id="KW-0862">Zinc</keyword>
<sequence>MNKMNPNPLSLLVMLITFALSSTLVLAQKEGIDKAIERAEALSHFKFLASDELKGRDPARPEIDIAAYYIANQFEKYGASPLNSLNAYYQYVPFVASSPPTVGSMKWKGSKFKHGQDLLVLGGDDISGEFEMVVAGYGFEEDYANKDVKGKWVIVRVGAPNRMTPTELFKAGREKLAIAKSQGAIGLVEMYNVPTTPWGLLVNYLNKSQLTIDIDPENDDTLPYLWLKDLKGDIIKTIANGKNEMEIDIKGKINRKIRGRNVVAVIEGTDPQLKDEYVMLSAHYDHLGIGKPNAEGDSIYNGARDNAVGTSALLQAANYFGKNPPERSILLCAWTAEEKGLLGSSYFADNPPLPLKQIVFNLNIDNGGYNDTSLVTVIGMGRSSVDHHISEAAKAYGLKAISDPAPEQGLYDRSDNVSFAKKGIPAPTFSLGFTAFDAEIGKYYHQVTDHVDNFDLDYALKYWKSYILSAESIANDPKKPLWVEGDKYENAAKELYGKDY</sequence>
<proteinExistence type="predicted"/>
<dbReference type="GO" id="GO:0004177">
    <property type="term" value="F:aminopeptidase activity"/>
    <property type="evidence" value="ECO:0007669"/>
    <property type="project" value="UniProtKB-KW"/>
</dbReference>
<keyword evidence="5" id="KW-0378">Hydrolase</keyword>
<dbReference type="EMBL" id="CP012040">
    <property type="protein sequence ID" value="AKP53491.1"/>
    <property type="molecule type" value="Genomic_DNA"/>
</dbReference>
<dbReference type="PANTHER" id="PTHR12147">
    <property type="entry name" value="METALLOPEPTIDASE M28 FAMILY MEMBER"/>
    <property type="match status" value="1"/>
</dbReference>
<dbReference type="InterPro" id="IPR007484">
    <property type="entry name" value="Peptidase_M28"/>
</dbReference>
<dbReference type="GO" id="GO:0008235">
    <property type="term" value="F:metalloexopeptidase activity"/>
    <property type="evidence" value="ECO:0007669"/>
    <property type="project" value="InterPro"/>
</dbReference>
<dbReference type="InterPro" id="IPR046450">
    <property type="entry name" value="PA_dom_sf"/>
</dbReference>
<name>A0A0H4PG88_9BACT</name>
<accession>A0A0H4PG88</accession>
<dbReference type="AlphaFoldDB" id="A0A0H4PG88"/>
<dbReference type="KEGG" id="camu:CA2015_4138"/>
<evidence type="ECO:0000256" key="4">
    <source>
        <dbReference type="ARBA" id="ARBA00022729"/>
    </source>
</evidence>
<gene>
    <name evidence="8" type="ORF">CA2015_4138</name>
</gene>
<evidence type="ECO:0000256" key="1">
    <source>
        <dbReference type="ARBA" id="ARBA00022438"/>
    </source>
</evidence>
<keyword evidence="2" id="KW-0645">Protease</keyword>
<evidence type="ECO:0000256" key="5">
    <source>
        <dbReference type="ARBA" id="ARBA00022801"/>
    </source>
</evidence>
<dbReference type="Gene3D" id="3.40.630.10">
    <property type="entry name" value="Zn peptidases"/>
    <property type="match status" value="1"/>
</dbReference>
<dbReference type="Pfam" id="PF04389">
    <property type="entry name" value="Peptidase_M28"/>
    <property type="match status" value="1"/>
</dbReference>
<evidence type="ECO:0000313" key="8">
    <source>
        <dbReference type="EMBL" id="AKP53491.1"/>
    </source>
</evidence>
<dbReference type="GO" id="GO:0046872">
    <property type="term" value="F:metal ion binding"/>
    <property type="evidence" value="ECO:0007669"/>
    <property type="project" value="UniProtKB-KW"/>
</dbReference>
<keyword evidence="9" id="KW-1185">Reference proteome</keyword>
<organism evidence="8 9">
    <name type="scientific">Cyclobacterium amurskyense</name>
    <dbReference type="NCBI Taxonomy" id="320787"/>
    <lineage>
        <taxon>Bacteria</taxon>
        <taxon>Pseudomonadati</taxon>
        <taxon>Bacteroidota</taxon>
        <taxon>Cytophagia</taxon>
        <taxon>Cytophagales</taxon>
        <taxon>Cyclobacteriaceae</taxon>
        <taxon>Cyclobacterium</taxon>
    </lineage>
</organism>
<keyword evidence="4" id="KW-0732">Signal</keyword>
<evidence type="ECO:0000313" key="9">
    <source>
        <dbReference type="Proteomes" id="UP000036520"/>
    </source>
</evidence>
<evidence type="ECO:0000256" key="6">
    <source>
        <dbReference type="ARBA" id="ARBA00022833"/>
    </source>
</evidence>
<keyword evidence="3" id="KW-0479">Metal-binding</keyword>